<dbReference type="GO" id="GO:0030170">
    <property type="term" value="F:pyridoxal phosphate binding"/>
    <property type="evidence" value="ECO:0007669"/>
    <property type="project" value="TreeGrafter"/>
</dbReference>
<sequence length="358" mass="38590">MIPIANPQMEQAEKDRVLDVMESGMLADGPEVRAFEDEFADYCGTDEAVATSNGTTALHAALKGVGIGSGDRVLTTPFSFIATANAIRLAGATPVFADIDPATYNLDPDAAEAVLRDSGDEIDAILAVHLYGLPCDLERLSELADEYDIPLVEDAAQAHGAVYDGDRVGSIGDVACFSFYPTKNMTTGEGGMVTTDDADIADRTARFVNHGRTAKYGHSEVGHNFRLTSIGAAIGRVQLDRLPSYIEARRSNAERLTEGLSSTSLTLPVEPDGSTHVYHQYTVRADDRDALKSHLEAHDVGSGVYYPTCMHEQPVYEHIDHTAPVGERVASEVLSLPVHPELDDSDLDQIIDAVHSYE</sequence>
<dbReference type="PATRIC" id="fig|662479.7.peg.955"/>
<dbReference type="Gene3D" id="3.90.1150.10">
    <property type="entry name" value="Aspartate Aminotransferase, domain 1"/>
    <property type="match status" value="1"/>
</dbReference>
<comment type="caution">
    <text evidence="2">The sequence shown here is derived from an EMBL/GenBank/DDBJ whole genome shotgun (WGS) entry which is preliminary data.</text>
</comment>
<gene>
    <name evidence="2" type="ORF">C440_04623</name>
</gene>
<dbReference type="Gene3D" id="3.40.640.10">
    <property type="entry name" value="Type I PLP-dependent aspartate aminotransferase-like (Major domain)"/>
    <property type="match status" value="1"/>
</dbReference>
<accession>M0ILZ9</accession>
<dbReference type="PANTHER" id="PTHR30244:SF34">
    <property type="entry name" value="DTDP-4-AMINO-4,6-DIDEOXYGALACTOSE TRANSAMINASE"/>
    <property type="match status" value="1"/>
</dbReference>
<comment type="similarity">
    <text evidence="1">Belongs to the DegT/DnrJ/EryC1 family.</text>
</comment>
<dbReference type="RefSeq" id="WP_008318687.1">
    <property type="nucleotide sequence ID" value="NZ_AOLN01000006.1"/>
</dbReference>
<dbReference type="PIRSF" id="PIRSF000390">
    <property type="entry name" value="PLP_StrS"/>
    <property type="match status" value="1"/>
</dbReference>
<name>M0ILZ9_9EURY</name>
<dbReference type="CDD" id="cd00616">
    <property type="entry name" value="AHBA_syn"/>
    <property type="match status" value="1"/>
</dbReference>
<dbReference type="SUPFAM" id="SSF53383">
    <property type="entry name" value="PLP-dependent transferases"/>
    <property type="match status" value="1"/>
</dbReference>
<proteinExistence type="inferred from homology"/>
<dbReference type="Pfam" id="PF01041">
    <property type="entry name" value="DegT_DnrJ_EryC1"/>
    <property type="match status" value="1"/>
</dbReference>
<keyword evidence="3" id="KW-1185">Reference proteome</keyword>
<dbReference type="PANTHER" id="PTHR30244">
    <property type="entry name" value="TRANSAMINASE"/>
    <property type="match status" value="1"/>
</dbReference>
<dbReference type="OrthoDB" id="10355at2157"/>
<dbReference type="Proteomes" id="UP000011550">
    <property type="component" value="Unassembled WGS sequence"/>
</dbReference>
<dbReference type="InterPro" id="IPR015424">
    <property type="entry name" value="PyrdxlP-dep_Trfase"/>
</dbReference>
<dbReference type="GO" id="GO:0008483">
    <property type="term" value="F:transaminase activity"/>
    <property type="evidence" value="ECO:0007669"/>
    <property type="project" value="TreeGrafter"/>
</dbReference>
<evidence type="ECO:0000313" key="2">
    <source>
        <dbReference type="EMBL" id="ELZ97032.1"/>
    </source>
</evidence>
<dbReference type="GO" id="GO:0000271">
    <property type="term" value="P:polysaccharide biosynthetic process"/>
    <property type="evidence" value="ECO:0007669"/>
    <property type="project" value="TreeGrafter"/>
</dbReference>
<dbReference type="InterPro" id="IPR015421">
    <property type="entry name" value="PyrdxlP-dep_Trfase_major"/>
</dbReference>
<evidence type="ECO:0000256" key="1">
    <source>
        <dbReference type="RuleBase" id="RU004508"/>
    </source>
</evidence>
<dbReference type="InterPro" id="IPR015422">
    <property type="entry name" value="PyrdxlP-dep_Trfase_small"/>
</dbReference>
<dbReference type="EMBL" id="AOLN01000006">
    <property type="protein sequence ID" value="ELZ97032.1"/>
    <property type="molecule type" value="Genomic_DNA"/>
</dbReference>
<evidence type="ECO:0000313" key="3">
    <source>
        <dbReference type="Proteomes" id="UP000011550"/>
    </source>
</evidence>
<protein>
    <submittedName>
        <fullName evidence="2">Pleiotropic regulatory protein DegT</fullName>
    </submittedName>
</protein>
<reference evidence="2 3" key="1">
    <citation type="journal article" date="2014" name="PLoS Genet.">
        <title>Phylogenetically driven sequencing of extremely halophilic archaea reveals strategies for static and dynamic osmo-response.</title>
        <authorList>
            <person name="Becker E.A."/>
            <person name="Seitzer P.M."/>
            <person name="Tritt A."/>
            <person name="Larsen D."/>
            <person name="Krusor M."/>
            <person name="Yao A.I."/>
            <person name="Wu D."/>
            <person name="Madern D."/>
            <person name="Eisen J.A."/>
            <person name="Darling A.E."/>
            <person name="Facciotti M.T."/>
        </authorList>
    </citation>
    <scope>NUCLEOTIDE SEQUENCE [LARGE SCALE GENOMIC DNA]</scope>
    <source>
        <strain evidence="2 3">ATCC BAA-1512</strain>
    </source>
</reference>
<keyword evidence="1" id="KW-0663">Pyridoxal phosphate</keyword>
<organism evidence="2 3">
    <name type="scientific">Haloferax mucosum ATCC BAA-1512</name>
    <dbReference type="NCBI Taxonomy" id="662479"/>
    <lineage>
        <taxon>Archaea</taxon>
        <taxon>Methanobacteriati</taxon>
        <taxon>Methanobacteriota</taxon>
        <taxon>Stenosarchaea group</taxon>
        <taxon>Halobacteria</taxon>
        <taxon>Halobacteriales</taxon>
        <taxon>Haloferacaceae</taxon>
        <taxon>Haloferax</taxon>
    </lineage>
</organism>
<dbReference type="InterPro" id="IPR000653">
    <property type="entry name" value="DegT/StrS_aminotransferase"/>
</dbReference>
<dbReference type="STRING" id="662479.C440_04623"/>
<dbReference type="AlphaFoldDB" id="M0ILZ9"/>